<keyword evidence="1" id="KW-0812">Transmembrane</keyword>
<organism evidence="2 3">
    <name type="scientific">Cytobacillus oceanisediminis 2691</name>
    <dbReference type="NCBI Taxonomy" id="1196031"/>
    <lineage>
        <taxon>Bacteria</taxon>
        <taxon>Bacillati</taxon>
        <taxon>Bacillota</taxon>
        <taxon>Bacilli</taxon>
        <taxon>Bacillales</taxon>
        <taxon>Bacillaceae</taxon>
        <taxon>Cytobacillus</taxon>
    </lineage>
</organism>
<reference evidence="2 3" key="1">
    <citation type="submission" date="2016-04" db="EMBL/GenBank/DDBJ databases">
        <title>Complete genome sequence of Bacillus oceanisediminis strain 2691.</title>
        <authorList>
            <person name="Jeong H."/>
            <person name="Kim H.J."/>
            <person name="Lee D.-W."/>
        </authorList>
    </citation>
    <scope>NUCLEOTIDE SEQUENCE [LARGE SCALE GENOMIC DNA]</scope>
    <source>
        <strain evidence="2 3">2691</strain>
    </source>
</reference>
<dbReference type="KEGG" id="bon:A361_13975"/>
<feature type="transmembrane region" description="Helical" evidence="1">
    <location>
        <begin position="33"/>
        <end position="55"/>
    </location>
</feature>
<dbReference type="RefSeq" id="WP_019383136.1">
    <property type="nucleotide sequence ID" value="NZ_CP015506.1"/>
</dbReference>
<keyword evidence="1" id="KW-1133">Transmembrane helix</keyword>
<dbReference type="STRING" id="1196031.A361_13975"/>
<proteinExistence type="predicted"/>
<dbReference type="EMBL" id="CP015506">
    <property type="protein sequence ID" value="AND40210.1"/>
    <property type="molecule type" value="Genomic_DNA"/>
</dbReference>
<evidence type="ECO:0000313" key="2">
    <source>
        <dbReference type="EMBL" id="AND40210.1"/>
    </source>
</evidence>
<dbReference type="eggNOG" id="ENOG5032ZHT">
    <property type="taxonomic scope" value="Bacteria"/>
</dbReference>
<dbReference type="InterPro" id="IPR020205">
    <property type="entry name" value="Uncharacterised_YwnF_TM"/>
</dbReference>
<evidence type="ECO:0008006" key="4">
    <source>
        <dbReference type="Google" id="ProtNLM"/>
    </source>
</evidence>
<keyword evidence="1" id="KW-0472">Membrane</keyword>
<dbReference type="Pfam" id="PF17370">
    <property type="entry name" value="DUF5392"/>
    <property type="match status" value="1"/>
</dbReference>
<evidence type="ECO:0000256" key="1">
    <source>
        <dbReference type="SAM" id="Phobius"/>
    </source>
</evidence>
<sequence length="142" mass="16625">MQVWTEDMPNFVKRELEQLEEKISPIMKKASRYIFWSTPLIILSLINLMTLFFTVQDEKTSPLTILIYAIIGALGFALSKEGKHQQLEIQKLSSQYIKARITKSQWASDPIKTRYQALINENPKKAVPYFIQFLKEEKGDWQ</sequence>
<dbReference type="Proteomes" id="UP000077856">
    <property type="component" value="Chromosome"/>
</dbReference>
<accession>A0A160MBJ0</accession>
<evidence type="ECO:0000313" key="3">
    <source>
        <dbReference type="Proteomes" id="UP000077856"/>
    </source>
</evidence>
<feature type="transmembrane region" description="Helical" evidence="1">
    <location>
        <begin position="61"/>
        <end position="78"/>
    </location>
</feature>
<name>A0A160MBJ0_9BACI</name>
<gene>
    <name evidence="2" type="ORF">A361_13975</name>
</gene>
<dbReference type="AlphaFoldDB" id="A0A160MBJ0"/>
<protein>
    <recommendedName>
        <fullName evidence="4">DUF4231 domain-containing protein</fullName>
    </recommendedName>
</protein>